<dbReference type="Proteomes" id="UP000247702">
    <property type="component" value="Unassembled WGS sequence"/>
</dbReference>
<feature type="region of interest" description="Disordered" evidence="1">
    <location>
        <begin position="214"/>
        <end position="263"/>
    </location>
</feature>
<accession>A0A2Z6S0U6</accession>
<keyword evidence="3" id="KW-1185">Reference proteome</keyword>
<organism evidence="2 3">
    <name type="scientific">Rhizophagus clarus</name>
    <dbReference type="NCBI Taxonomy" id="94130"/>
    <lineage>
        <taxon>Eukaryota</taxon>
        <taxon>Fungi</taxon>
        <taxon>Fungi incertae sedis</taxon>
        <taxon>Mucoromycota</taxon>
        <taxon>Glomeromycotina</taxon>
        <taxon>Glomeromycetes</taxon>
        <taxon>Glomerales</taxon>
        <taxon>Glomeraceae</taxon>
        <taxon>Rhizophagus</taxon>
    </lineage>
</organism>
<proteinExistence type="predicted"/>
<dbReference type="EMBL" id="BEXD01003941">
    <property type="protein sequence ID" value="GBC04355.1"/>
    <property type="molecule type" value="Genomic_DNA"/>
</dbReference>
<feature type="compositionally biased region" description="Basic and acidic residues" evidence="1">
    <location>
        <begin position="244"/>
        <end position="263"/>
    </location>
</feature>
<gene>
    <name evidence="2" type="ORF">RclHR1_05630012</name>
</gene>
<dbReference type="AlphaFoldDB" id="A0A2Z6S0U6"/>
<feature type="region of interest" description="Disordered" evidence="1">
    <location>
        <begin position="115"/>
        <end position="144"/>
    </location>
</feature>
<feature type="compositionally biased region" description="Low complexity" evidence="1">
    <location>
        <begin position="216"/>
        <end position="239"/>
    </location>
</feature>
<dbReference type="STRING" id="94130.A0A2Z6S0U6"/>
<protein>
    <submittedName>
        <fullName evidence="2">Uncharacterized protein</fullName>
    </submittedName>
</protein>
<dbReference type="SUPFAM" id="SSF75704">
    <property type="entry name" value="Mitotic arrest deficient-like 1, Mad1"/>
    <property type="match status" value="1"/>
</dbReference>
<comment type="caution">
    <text evidence="2">The sequence shown here is derived from an EMBL/GenBank/DDBJ whole genome shotgun (WGS) entry which is preliminary data.</text>
</comment>
<evidence type="ECO:0000256" key="1">
    <source>
        <dbReference type="SAM" id="MobiDB-lite"/>
    </source>
</evidence>
<feature type="region of interest" description="Disordered" evidence="1">
    <location>
        <begin position="30"/>
        <end position="73"/>
    </location>
</feature>
<feature type="compositionally biased region" description="Acidic residues" evidence="1">
    <location>
        <begin position="115"/>
        <end position="125"/>
    </location>
</feature>
<evidence type="ECO:0000313" key="2">
    <source>
        <dbReference type="EMBL" id="GBC04355.1"/>
    </source>
</evidence>
<evidence type="ECO:0000313" key="3">
    <source>
        <dbReference type="Proteomes" id="UP000247702"/>
    </source>
</evidence>
<reference evidence="2 3" key="1">
    <citation type="submission" date="2017-11" db="EMBL/GenBank/DDBJ databases">
        <title>The genome of Rhizophagus clarus HR1 reveals common genetic basis of auxotrophy among arbuscular mycorrhizal fungi.</title>
        <authorList>
            <person name="Kobayashi Y."/>
        </authorList>
    </citation>
    <scope>NUCLEOTIDE SEQUENCE [LARGE SCALE GENOMIC DNA]</scope>
    <source>
        <strain evidence="2 3">HR1</strain>
    </source>
</reference>
<name>A0A2Z6S0U6_9GLOM</name>
<sequence>MNNQGILIPLMNETLCDKLLFLEEIRTMTGQSKKTETTSKRKSRSSQREMDKNITSLKNKKTNKSTRTSSDEVEELKRKISELQAENNELTKKNNHLQYQLDNYGNLPLSLVNEDNESQVEESDDSTPPAKRQMRKRPSEEDEKAKTLMKTLLKTFPELELNEKEIFTSQANNNTCIALVPELQKLMSEHKYNPSSEQLKAWLKSIHGTKRKAFLKSNPPNQQSNQSNKPIPSNQSPINDDSQETEKNTKEKKQSKPKNEIEDGAKSLMRRLLDNTYIQDEYKLKSDGPDGIFTSQVNIDVCKKLIPKLIADIRPMYELSYKQVESWLKSVHKPKRNAYIRSTRMEID</sequence>